<sequence>MSIEIQPDAIHDIKYNDFWRRRPNLAAPGKSRFGGRGLIALREIKQSSLIDMACTVEITEEQCLQLDEIHPIGDFYFAHPENPKAGLMAYGIMSFCNHAEHANADIRWERHDSLGWLAILVALNTISQGEEITYRYKCPLWFSAGA</sequence>
<dbReference type="SUPFAM" id="SSF82199">
    <property type="entry name" value="SET domain"/>
    <property type="match status" value="1"/>
</dbReference>
<dbReference type="Pfam" id="PF00856">
    <property type="entry name" value="SET"/>
    <property type="match status" value="1"/>
</dbReference>
<dbReference type="Proteomes" id="UP001596116">
    <property type="component" value="Unassembled WGS sequence"/>
</dbReference>
<evidence type="ECO:0000313" key="3">
    <source>
        <dbReference type="Proteomes" id="UP001596116"/>
    </source>
</evidence>
<dbReference type="InterPro" id="IPR001214">
    <property type="entry name" value="SET_dom"/>
</dbReference>
<proteinExistence type="predicted"/>
<evidence type="ECO:0000313" key="2">
    <source>
        <dbReference type="EMBL" id="MFC6035665.1"/>
    </source>
</evidence>
<gene>
    <name evidence="2" type="ORF">ACFMB1_08935</name>
</gene>
<evidence type="ECO:0000259" key="1">
    <source>
        <dbReference type="PROSITE" id="PS50280"/>
    </source>
</evidence>
<dbReference type="Gene3D" id="2.170.270.10">
    <property type="entry name" value="SET domain"/>
    <property type="match status" value="1"/>
</dbReference>
<organism evidence="2 3">
    <name type="scientific">Hyphococcus aureus</name>
    <dbReference type="NCBI Taxonomy" id="2666033"/>
    <lineage>
        <taxon>Bacteria</taxon>
        <taxon>Pseudomonadati</taxon>
        <taxon>Pseudomonadota</taxon>
        <taxon>Alphaproteobacteria</taxon>
        <taxon>Parvularculales</taxon>
        <taxon>Parvularculaceae</taxon>
        <taxon>Hyphococcus</taxon>
    </lineage>
</organism>
<protein>
    <submittedName>
        <fullName evidence="2">SET domain-containing protein-lysine N-methyltransferase</fullName>
    </submittedName>
</protein>
<dbReference type="EMBL" id="JBHPON010000001">
    <property type="protein sequence ID" value="MFC6035665.1"/>
    <property type="molecule type" value="Genomic_DNA"/>
</dbReference>
<name>A0ABW1KU72_9PROT</name>
<feature type="domain" description="SET" evidence="1">
    <location>
        <begin position="11"/>
        <end position="137"/>
    </location>
</feature>
<reference evidence="2 3" key="1">
    <citation type="submission" date="2024-09" db="EMBL/GenBank/DDBJ databases">
        <authorList>
            <person name="Zhang Z.-H."/>
        </authorList>
    </citation>
    <scope>NUCLEOTIDE SEQUENCE [LARGE SCALE GENOMIC DNA]</scope>
    <source>
        <strain evidence="2 3">HHTR114</strain>
    </source>
</reference>
<accession>A0ABW1KU72</accession>
<dbReference type="InterPro" id="IPR046341">
    <property type="entry name" value="SET_dom_sf"/>
</dbReference>
<dbReference type="RefSeq" id="WP_379878862.1">
    <property type="nucleotide sequence ID" value="NZ_JBHPON010000001.1"/>
</dbReference>
<keyword evidence="3" id="KW-1185">Reference proteome</keyword>
<comment type="caution">
    <text evidence="2">The sequence shown here is derived from an EMBL/GenBank/DDBJ whole genome shotgun (WGS) entry which is preliminary data.</text>
</comment>
<dbReference type="PROSITE" id="PS50280">
    <property type="entry name" value="SET"/>
    <property type="match status" value="1"/>
</dbReference>